<dbReference type="EMBL" id="JQDR03003814">
    <property type="protein sequence ID" value="KAA0202335.1"/>
    <property type="molecule type" value="Genomic_DNA"/>
</dbReference>
<dbReference type="Gene3D" id="3.60.10.10">
    <property type="entry name" value="Endonuclease/exonuclease/phosphatase"/>
    <property type="match status" value="1"/>
</dbReference>
<gene>
    <name evidence="2" type="ORF">HAZT_HAZT000416</name>
</gene>
<dbReference type="AlphaFoldDB" id="A0A6A0HBH8"/>
<evidence type="ECO:0000313" key="2">
    <source>
        <dbReference type="EMBL" id="KAA0202335.1"/>
    </source>
</evidence>
<dbReference type="Proteomes" id="UP000711488">
    <property type="component" value="Unassembled WGS sequence"/>
</dbReference>
<dbReference type="GO" id="GO:0061343">
    <property type="term" value="P:cell adhesion involved in heart morphogenesis"/>
    <property type="evidence" value="ECO:0007669"/>
    <property type="project" value="TreeGrafter"/>
</dbReference>
<proteinExistence type="predicted"/>
<organism evidence="2">
    <name type="scientific">Hyalella azteca</name>
    <name type="common">Amphipod</name>
    <dbReference type="NCBI Taxonomy" id="294128"/>
    <lineage>
        <taxon>Eukaryota</taxon>
        <taxon>Metazoa</taxon>
        <taxon>Ecdysozoa</taxon>
        <taxon>Arthropoda</taxon>
        <taxon>Crustacea</taxon>
        <taxon>Multicrustacea</taxon>
        <taxon>Malacostraca</taxon>
        <taxon>Eumalacostraca</taxon>
        <taxon>Peracarida</taxon>
        <taxon>Amphipoda</taxon>
        <taxon>Senticaudata</taxon>
        <taxon>Talitrida</taxon>
        <taxon>Talitroidea</taxon>
        <taxon>Hyalellidae</taxon>
        <taxon>Hyalella</taxon>
    </lineage>
</organism>
<comment type="caution">
    <text evidence="2">The sequence shown here is derived from an EMBL/GenBank/DDBJ whole genome shotgun (WGS) entry which is preliminary data.</text>
</comment>
<dbReference type="SUPFAM" id="SSF56219">
    <property type="entry name" value="DNase I-like"/>
    <property type="match status" value="1"/>
</dbReference>
<dbReference type="InterPro" id="IPR036691">
    <property type="entry name" value="Endo/exonu/phosph_ase_sf"/>
</dbReference>
<dbReference type="PANTHER" id="PTHR33395:SF22">
    <property type="entry name" value="REVERSE TRANSCRIPTASE DOMAIN-CONTAINING PROTEIN"/>
    <property type="match status" value="1"/>
</dbReference>
<accession>A0A6A0HBH8</accession>
<dbReference type="GO" id="GO:0003824">
    <property type="term" value="F:catalytic activity"/>
    <property type="evidence" value="ECO:0007669"/>
    <property type="project" value="InterPro"/>
</dbReference>
<sequence length="245" mass="27798">MNKRNELDALIDIHRPSVVGIVEVKPKNQRFNDQECEIALPGFESFHNLESKGRGICLHIKSELNPSCKDVKTDFEECMFVDCKLSNSETWTIGFVYRSPSSSEDNNQNPNQLLRTVTEAKPQHLLVLGDFNFPEIDWDRELSRASTNHPASKFLTVFKDTYLIQHQRGPTRLRDGQHPTLDDLVLTNQQDLVNKITTASALGKSDHATLLINIVCNHQKPKKPAQPNFLKADYSLMGEDLDCVI</sequence>
<feature type="domain" description="Endonuclease/exonuclease/phosphatase" evidence="1">
    <location>
        <begin position="94"/>
        <end position="208"/>
    </location>
</feature>
<dbReference type="InterPro" id="IPR005135">
    <property type="entry name" value="Endo/exonuclease/phosphatase"/>
</dbReference>
<name>A0A6A0HBH8_HYAAZ</name>
<dbReference type="GO" id="GO:0031012">
    <property type="term" value="C:extracellular matrix"/>
    <property type="evidence" value="ECO:0007669"/>
    <property type="project" value="TreeGrafter"/>
</dbReference>
<dbReference type="PANTHER" id="PTHR33395">
    <property type="entry name" value="TRANSCRIPTASE, PUTATIVE-RELATED-RELATED"/>
    <property type="match status" value="1"/>
</dbReference>
<protein>
    <recommendedName>
        <fullName evidence="1">Endonuclease/exonuclease/phosphatase domain-containing protein</fullName>
    </recommendedName>
</protein>
<dbReference type="Pfam" id="PF14529">
    <property type="entry name" value="Exo_endo_phos_2"/>
    <property type="match status" value="1"/>
</dbReference>
<dbReference type="OrthoDB" id="6382830at2759"/>
<dbReference type="GO" id="GO:0007508">
    <property type="term" value="P:larval heart development"/>
    <property type="evidence" value="ECO:0007669"/>
    <property type="project" value="TreeGrafter"/>
</dbReference>
<evidence type="ECO:0000259" key="1">
    <source>
        <dbReference type="Pfam" id="PF14529"/>
    </source>
</evidence>
<reference evidence="2" key="1">
    <citation type="submission" date="2014-08" db="EMBL/GenBank/DDBJ databases">
        <authorList>
            <person name="Murali S."/>
            <person name="Richards S."/>
            <person name="Bandaranaike D."/>
            <person name="Bellair M."/>
            <person name="Blankenburg K."/>
            <person name="Chao H."/>
            <person name="Dinh H."/>
            <person name="Doddapaneni H."/>
            <person name="Dugan-Rocha S."/>
            <person name="Elkadiri S."/>
            <person name="Gnanaolivu R."/>
            <person name="Hughes D."/>
            <person name="Lee S."/>
            <person name="Li M."/>
            <person name="Ming W."/>
            <person name="Munidasa M."/>
            <person name="Muniz J."/>
            <person name="Nguyen L."/>
            <person name="Osuji N."/>
            <person name="Pu L.-L."/>
            <person name="Puazo M."/>
            <person name="Skinner E."/>
            <person name="Qu C."/>
            <person name="Quiroz J."/>
            <person name="Raj R."/>
            <person name="Weissenberger G."/>
            <person name="Xin Y."/>
            <person name="Zou X."/>
            <person name="Han Y."/>
            <person name="Worley K."/>
            <person name="Muzny D."/>
            <person name="Gibbs R."/>
        </authorList>
    </citation>
    <scope>NUCLEOTIDE SEQUENCE</scope>
    <source>
        <strain evidence="2">HAZT.00-mixed</strain>
        <tissue evidence="2">Whole organism</tissue>
    </source>
</reference>
<reference evidence="2" key="3">
    <citation type="submission" date="2019-06" db="EMBL/GenBank/DDBJ databases">
        <authorList>
            <person name="Poynton C."/>
            <person name="Hasenbein S."/>
            <person name="Benoit J.B."/>
            <person name="Sepulveda M.S."/>
            <person name="Poelchau M.F."/>
            <person name="Murali S.C."/>
            <person name="Chen S."/>
            <person name="Glastad K.M."/>
            <person name="Werren J.H."/>
            <person name="Vineis J.H."/>
            <person name="Bowen J.L."/>
            <person name="Friedrich M."/>
            <person name="Jones J."/>
            <person name="Robertson H.M."/>
            <person name="Feyereisen R."/>
            <person name="Mechler-Hickson A."/>
            <person name="Mathers N."/>
            <person name="Lee C.E."/>
            <person name="Colbourne J.K."/>
            <person name="Biales A."/>
            <person name="Johnston J.S."/>
            <person name="Wellborn G.A."/>
            <person name="Rosendale A.J."/>
            <person name="Cridge A.G."/>
            <person name="Munoz-Torres M.C."/>
            <person name="Bain P.A."/>
            <person name="Manny A.R."/>
            <person name="Major K.M."/>
            <person name="Lambert F.N."/>
            <person name="Vulpe C.D."/>
            <person name="Tuck P."/>
            <person name="Blalock B.J."/>
            <person name="Lin Y.-Y."/>
            <person name="Smith M.E."/>
            <person name="Ochoa-Acuna H."/>
            <person name="Chen M.-J.M."/>
            <person name="Childers C.P."/>
            <person name="Qu J."/>
            <person name="Dugan S."/>
            <person name="Lee S.L."/>
            <person name="Chao H."/>
            <person name="Dinh H."/>
            <person name="Han Y."/>
            <person name="Doddapaneni H."/>
            <person name="Worley K.C."/>
            <person name="Muzny D.M."/>
            <person name="Gibbs R.A."/>
            <person name="Richards S."/>
        </authorList>
    </citation>
    <scope>NUCLEOTIDE SEQUENCE</scope>
    <source>
        <strain evidence="2">HAZT.00-mixed</strain>
        <tissue evidence="2">Whole organism</tissue>
    </source>
</reference>
<reference evidence="2" key="2">
    <citation type="journal article" date="2018" name="Environ. Sci. Technol.">
        <title>The Toxicogenome of Hyalella azteca: A Model for Sediment Ecotoxicology and Evolutionary Toxicology.</title>
        <authorList>
            <person name="Poynton H.C."/>
            <person name="Hasenbein S."/>
            <person name="Benoit J.B."/>
            <person name="Sepulveda M.S."/>
            <person name="Poelchau M.F."/>
            <person name="Hughes D.S.T."/>
            <person name="Murali S.C."/>
            <person name="Chen S."/>
            <person name="Glastad K.M."/>
            <person name="Goodisman M.A.D."/>
            <person name="Werren J.H."/>
            <person name="Vineis J.H."/>
            <person name="Bowen J.L."/>
            <person name="Friedrich M."/>
            <person name="Jones J."/>
            <person name="Robertson H.M."/>
            <person name="Feyereisen R."/>
            <person name="Mechler-Hickson A."/>
            <person name="Mathers N."/>
            <person name="Lee C.E."/>
            <person name="Colbourne J.K."/>
            <person name="Biales A."/>
            <person name="Johnston J.S."/>
            <person name="Wellborn G.A."/>
            <person name="Rosendale A.J."/>
            <person name="Cridge A.G."/>
            <person name="Munoz-Torres M.C."/>
            <person name="Bain P.A."/>
            <person name="Manny A.R."/>
            <person name="Major K.M."/>
            <person name="Lambert F.N."/>
            <person name="Vulpe C.D."/>
            <person name="Tuck P."/>
            <person name="Blalock B.J."/>
            <person name="Lin Y.Y."/>
            <person name="Smith M.E."/>
            <person name="Ochoa-Acuna H."/>
            <person name="Chen M.M."/>
            <person name="Childers C.P."/>
            <person name="Qu J."/>
            <person name="Dugan S."/>
            <person name="Lee S.L."/>
            <person name="Chao H."/>
            <person name="Dinh H."/>
            <person name="Han Y."/>
            <person name="Doddapaneni H."/>
            <person name="Worley K.C."/>
            <person name="Muzny D.M."/>
            <person name="Gibbs R.A."/>
            <person name="Richards S."/>
        </authorList>
    </citation>
    <scope>NUCLEOTIDE SEQUENCE</scope>
    <source>
        <strain evidence="2">HAZT.00-mixed</strain>
        <tissue evidence="2">Whole organism</tissue>
    </source>
</reference>